<dbReference type="RefSeq" id="WP_265281329.1">
    <property type="nucleotide sequence ID" value="NZ_QZCW01000001.1"/>
</dbReference>
<dbReference type="SUPFAM" id="SSF50475">
    <property type="entry name" value="FMN-binding split barrel"/>
    <property type="match status" value="1"/>
</dbReference>
<accession>A0ABT3KQP0</accession>
<comment type="caution">
    <text evidence="2">The sequence shown here is derived from an EMBL/GenBank/DDBJ whole genome shotgun (WGS) entry which is preliminary data.</text>
</comment>
<name>A0ABT3KQP0_9BURK</name>
<dbReference type="Gene3D" id="2.30.110.10">
    <property type="entry name" value="Electron Transport, Fmn-binding Protein, Chain A"/>
    <property type="match status" value="1"/>
</dbReference>
<dbReference type="Pfam" id="PF12900">
    <property type="entry name" value="Pyridox_ox_2"/>
    <property type="match status" value="1"/>
</dbReference>
<dbReference type="EMBL" id="QZCW01000001">
    <property type="protein sequence ID" value="MCW5320628.1"/>
    <property type="molecule type" value="Genomic_DNA"/>
</dbReference>
<proteinExistence type="predicted"/>
<sequence>MENLSSFDTAPEHRVRRKAQRAAYDRETVYSILDAGYFCHVALVVDARPVVVPMTYWREDDFVYFHSAAAGRFANAFCSGEVCISICHFDGLVLGHSAINHSMNYRSVVVHGVAEKVEGQEHKRAAMKNFFTGIFHSRWDQLRPLRDAEINAVNVFRLKLEQVAAKIRDELPDPERFMPDWPVWTGVIPAHCAFAEPVADPRMDFQPPLPEDLQAFRGKDGHVPGCLGAPGAPDRSM</sequence>
<dbReference type="Proteomes" id="UP001208935">
    <property type="component" value="Unassembled WGS sequence"/>
</dbReference>
<feature type="region of interest" description="Disordered" evidence="1">
    <location>
        <begin position="217"/>
        <end position="237"/>
    </location>
</feature>
<dbReference type="InterPro" id="IPR024747">
    <property type="entry name" value="Pyridox_Oxase-rel"/>
</dbReference>
<keyword evidence="3" id="KW-1185">Reference proteome</keyword>
<dbReference type="PANTHER" id="PTHR34071">
    <property type="entry name" value="5-NITROIMIDAZOLE ANTIBIOTICS RESISTANCE PROTEIN, NIMA-FAMILY-RELATED PROTEIN-RELATED"/>
    <property type="match status" value="1"/>
</dbReference>
<organism evidence="2 3">
    <name type="scientific">Verminephrobacter aporrectodeae subsp. tuberculatae</name>
    <dbReference type="NCBI Taxonomy" id="1110392"/>
    <lineage>
        <taxon>Bacteria</taxon>
        <taxon>Pseudomonadati</taxon>
        <taxon>Pseudomonadota</taxon>
        <taxon>Betaproteobacteria</taxon>
        <taxon>Burkholderiales</taxon>
        <taxon>Comamonadaceae</taxon>
        <taxon>Verminephrobacter</taxon>
    </lineage>
</organism>
<evidence type="ECO:0000313" key="2">
    <source>
        <dbReference type="EMBL" id="MCW5320628.1"/>
    </source>
</evidence>
<protein>
    <submittedName>
        <fullName evidence="2">Pyridoxamine 5'-phosphate oxidase family protein</fullName>
    </submittedName>
</protein>
<dbReference type="InterPro" id="IPR012349">
    <property type="entry name" value="Split_barrel_FMN-bd"/>
</dbReference>
<evidence type="ECO:0000313" key="3">
    <source>
        <dbReference type="Proteomes" id="UP001208935"/>
    </source>
</evidence>
<gene>
    <name evidence="2" type="ORF">D5039_05370</name>
</gene>
<evidence type="ECO:0000256" key="1">
    <source>
        <dbReference type="SAM" id="MobiDB-lite"/>
    </source>
</evidence>
<reference evidence="3" key="1">
    <citation type="submission" date="2023-07" db="EMBL/GenBank/DDBJ databases">
        <title>Verminephrobacter genomes.</title>
        <authorList>
            <person name="Lund M.B."/>
        </authorList>
    </citation>
    <scope>NUCLEOTIDE SEQUENCE [LARGE SCALE GENOMIC DNA]</scope>
    <source>
        <strain evidence="3">AtM5-05</strain>
    </source>
</reference>
<dbReference type="PANTHER" id="PTHR34071:SF2">
    <property type="entry name" value="FLAVIN-NUCLEOTIDE-BINDING PROTEIN"/>
    <property type="match status" value="1"/>
</dbReference>